<dbReference type="EMBL" id="UINC01000926">
    <property type="protein sequence ID" value="SUZ63798.1"/>
    <property type="molecule type" value="Genomic_DNA"/>
</dbReference>
<proteinExistence type="inferred from homology"/>
<dbReference type="GO" id="GO:0009244">
    <property type="term" value="P:lipopolysaccharide core region biosynthetic process"/>
    <property type="evidence" value="ECO:0007669"/>
    <property type="project" value="TreeGrafter"/>
</dbReference>
<evidence type="ECO:0000256" key="2">
    <source>
        <dbReference type="ARBA" id="ARBA00012071"/>
    </source>
</evidence>
<evidence type="ECO:0000256" key="7">
    <source>
        <dbReference type="ARBA" id="ARBA00022777"/>
    </source>
</evidence>
<dbReference type="InterPro" id="IPR027417">
    <property type="entry name" value="P-loop_NTPase"/>
</dbReference>
<keyword evidence="8" id="KW-0067">ATP-binding</keyword>
<dbReference type="AlphaFoldDB" id="A0A381PBZ5"/>
<keyword evidence="6" id="KW-0547">Nucleotide-binding</keyword>
<dbReference type="GO" id="GO:0005886">
    <property type="term" value="C:plasma membrane"/>
    <property type="evidence" value="ECO:0007669"/>
    <property type="project" value="TreeGrafter"/>
</dbReference>
<dbReference type="GO" id="GO:0005524">
    <property type="term" value="F:ATP binding"/>
    <property type="evidence" value="ECO:0007669"/>
    <property type="project" value="UniProtKB-KW"/>
</dbReference>
<dbReference type="UniPathway" id="UPA00359">
    <property type="reaction ID" value="UER00482"/>
</dbReference>
<dbReference type="NCBIfam" id="TIGR00682">
    <property type="entry name" value="lpxK"/>
    <property type="match status" value="1"/>
</dbReference>
<keyword evidence="5" id="KW-0808">Transferase</keyword>
<dbReference type="GO" id="GO:0009029">
    <property type="term" value="F:lipid-A 4'-kinase activity"/>
    <property type="evidence" value="ECO:0007669"/>
    <property type="project" value="UniProtKB-EC"/>
</dbReference>
<dbReference type="HAMAP" id="MF_00409">
    <property type="entry name" value="LpxK"/>
    <property type="match status" value="1"/>
</dbReference>
<accession>A0A381PBZ5</accession>
<evidence type="ECO:0000256" key="8">
    <source>
        <dbReference type="ARBA" id="ARBA00022840"/>
    </source>
</evidence>
<name>A0A381PBZ5_9ZZZZ</name>
<evidence type="ECO:0000256" key="9">
    <source>
        <dbReference type="ARBA" id="ARBA00023098"/>
    </source>
</evidence>
<dbReference type="GO" id="GO:0009245">
    <property type="term" value="P:lipid A biosynthetic process"/>
    <property type="evidence" value="ECO:0007669"/>
    <property type="project" value="UniProtKB-KW"/>
</dbReference>
<keyword evidence="3" id="KW-0444">Lipid biosynthesis</keyword>
<dbReference type="SUPFAM" id="SSF52540">
    <property type="entry name" value="P-loop containing nucleoside triphosphate hydrolases"/>
    <property type="match status" value="1"/>
</dbReference>
<evidence type="ECO:0000313" key="10">
    <source>
        <dbReference type="EMBL" id="SUZ63798.1"/>
    </source>
</evidence>
<evidence type="ECO:0000256" key="4">
    <source>
        <dbReference type="ARBA" id="ARBA00022556"/>
    </source>
</evidence>
<organism evidence="10">
    <name type="scientific">marine metagenome</name>
    <dbReference type="NCBI Taxonomy" id="408172"/>
    <lineage>
        <taxon>unclassified sequences</taxon>
        <taxon>metagenomes</taxon>
        <taxon>ecological metagenomes</taxon>
    </lineage>
</organism>
<evidence type="ECO:0000256" key="5">
    <source>
        <dbReference type="ARBA" id="ARBA00022679"/>
    </source>
</evidence>
<dbReference type="PANTHER" id="PTHR42724">
    <property type="entry name" value="TETRAACYLDISACCHARIDE 4'-KINASE"/>
    <property type="match status" value="1"/>
</dbReference>
<dbReference type="InterPro" id="IPR003758">
    <property type="entry name" value="LpxK"/>
</dbReference>
<keyword evidence="7" id="KW-0418">Kinase</keyword>
<reference evidence="10" key="1">
    <citation type="submission" date="2018-05" db="EMBL/GenBank/DDBJ databases">
        <authorList>
            <person name="Lanie J.A."/>
            <person name="Ng W.-L."/>
            <person name="Kazmierczak K.M."/>
            <person name="Andrzejewski T.M."/>
            <person name="Davidsen T.M."/>
            <person name="Wayne K.J."/>
            <person name="Tettelin H."/>
            <person name="Glass J.I."/>
            <person name="Rusch D."/>
            <person name="Podicherti R."/>
            <person name="Tsui H.-C.T."/>
            <person name="Winkler M.E."/>
        </authorList>
    </citation>
    <scope>NUCLEOTIDE SEQUENCE</scope>
</reference>
<evidence type="ECO:0000256" key="3">
    <source>
        <dbReference type="ARBA" id="ARBA00022516"/>
    </source>
</evidence>
<sequence length="334" mass="37978">MLPITLLYQAIIFIRKIFYKYHIFRTNTLPCKVISVGNITVGGSGKTPTVEYLSRHLQSKGKKIGIISRGYRRKSKSTLIVTDGITKPQSWQDFGDEPYLLAQNLKNIPIIVGESRYEAGMKMIENFDPDIIIMDDGFQHVSLYRDLDIVLVNSKDTKATHRLIPAGKLREPLSNLSRADLIILSKSNVHKLSDYLINIIENINRPILNNKIELQDVLISPKGDKNNLSNLNKEKIYIFSALGDHTGFEKTMNNTGAIIVGHSKYPDHHNYSSDDLKNIEQVAKNNNANFLITTEKDLVKINNYKGEMSLYAVRIKLVFEPETLLNEYLEELIS</sequence>
<gene>
    <name evidence="10" type="ORF">METZ01_LOCUS16652</name>
</gene>
<dbReference type="PANTHER" id="PTHR42724:SF1">
    <property type="entry name" value="TETRAACYLDISACCHARIDE 4'-KINASE, MITOCHONDRIAL-RELATED"/>
    <property type="match status" value="1"/>
</dbReference>
<comment type="pathway">
    <text evidence="1">Glycolipid biosynthesis; lipid IV(A) biosynthesis; lipid IV(A) from (3R)-3-hydroxytetradecanoyl-[acyl-carrier-protein] and UDP-N-acetyl-alpha-D-glucosamine: step 6/6.</text>
</comment>
<keyword evidence="9" id="KW-0443">Lipid metabolism</keyword>
<dbReference type="EC" id="2.7.1.130" evidence="2"/>
<dbReference type="Pfam" id="PF02606">
    <property type="entry name" value="LpxK"/>
    <property type="match status" value="1"/>
</dbReference>
<keyword evidence="4" id="KW-0441">Lipid A biosynthesis</keyword>
<evidence type="ECO:0000256" key="6">
    <source>
        <dbReference type="ARBA" id="ARBA00022741"/>
    </source>
</evidence>
<protein>
    <recommendedName>
        <fullName evidence="2">tetraacyldisaccharide 4'-kinase</fullName>
        <ecNumber evidence="2">2.7.1.130</ecNumber>
    </recommendedName>
</protein>
<evidence type="ECO:0000256" key="1">
    <source>
        <dbReference type="ARBA" id="ARBA00004870"/>
    </source>
</evidence>